<proteinExistence type="predicted"/>
<evidence type="ECO:0000313" key="2">
    <source>
        <dbReference type="EMBL" id="SFI85220.1"/>
    </source>
</evidence>
<feature type="domain" description="GIY-YIG" evidence="1">
    <location>
        <begin position="96"/>
        <end position="168"/>
    </location>
</feature>
<reference evidence="2 3" key="1">
    <citation type="submission" date="2016-10" db="EMBL/GenBank/DDBJ databases">
        <authorList>
            <person name="de Groot N.N."/>
        </authorList>
    </citation>
    <scope>NUCLEOTIDE SEQUENCE [LARGE SCALE GENOMIC DNA]</scope>
    <source>
        <strain evidence="2 3">CGMCC 1.11156</strain>
    </source>
</reference>
<name>A0A1I3LL25_9ACTN</name>
<dbReference type="SUPFAM" id="SSF82771">
    <property type="entry name" value="GIY-YIG endonuclease"/>
    <property type="match status" value="1"/>
</dbReference>
<organism evidence="2 3">
    <name type="scientific">Nocardioides psychrotolerans</name>
    <dbReference type="NCBI Taxonomy" id="1005945"/>
    <lineage>
        <taxon>Bacteria</taxon>
        <taxon>Bacillati</taxon>
        <taxon>Actinomycetota</taxon>
        <taxon>Actinomycetes</taxon>
        <taxon>Propionibacteriales</taxon>
        <taxon>Nocardioidaceae</taxon>
        <taxon>Nocardioides</taxon>
    </lineage>
</organism>
<dbReference type="InterPro" id="IPR035901">
    <property type="entry name" value="GIY-YIG_endonuc_sf"/>
</dbReference>
<dbReference type="Gene3D" id="3.40.1440.10">
    <property type="entry name" value="GIY-YIG endonuclease"/>
    <property type="match status" value="1"/>
</dbReference>
<dbReference type="Proteomes" id="UP000198649">
    <property type="component" value="Unassembled WGS sequence"/>
</dbReference>
<dbReference type="InterPro" id="IPR000305">
    <property type="entry name" value="GIY-YIG_endonuc"/>
</dbReference>
<sequence>MTELYDVISHVHCNAPRPAGAMRTKIKTTYVVSERSHKRSRAHRPTYAVLATIDGRTILGARFACGSANSIVRPIAELPQHVLACEACEAAAANPGGFAVYAYYDATGRVLYVGQSNNLFNRHKAHRSTAPWFATAMHRGTLSRHETRSAALAAEALAIAEMRPLHNVRGVPS</sequence>
<evidence type="ECO:0000259" key="1">
    <source>
        <dbReference type="PROSITE" id="PS50164"/>
    </source>
</evidence>
<dbReference type="AlphaFoldDB" id="A0A1I3LL25"/>
<dbReference type="EMBL" id="FOQG01000014">
    <property type="protein sequence ID" value="SFI85220.1"/>
    <property type="molecule type" value="Genomic_DNA"/>
</dbReference>
<evidence type="ECO:0000313" key="3">
    <source>
        <dbReference type="Proteomes" id="UP000198649"/>
    </source>
</evidence>
<dbReference type="RefSeq" id="WP_091115309.1">
    <property type="nucleotide sequence ID" value="NZ_BKAF01000017.1"/>
</dbReference>
<gene>
    <name evidence="2" type="ORF">SAMN05216561_1149</name>
</gene>
<dbReference type="PROSITE" id="PS50164">
    <property type="entry name" value="GIY_YIG"/>
    <property type="match status" value="1"/>
</dbReference>
<accession>A0A1I3LL25</accession>
<dbReference type="STRING" id="1005945.SAMN05216561_1149"/>
<keyword evidence="3" id="KW-1185">Reference proteome</keyword>
<protein>
    <recommendedName>
        <fullName evidence="1">GIY-YIG domain-containing protein</fullName>
    </recommendedName>
</protein>